<dbReference type="CDD" id="cd07043">
    <property type="entry name" value="STAS_anti-anti-sigma_factors"/>
    <property type="match status" value="1"/>
</dbReference>
<organism evidence="4 5">
    <name type="scientific">Palleronia aestuarii</name>
    <dbReference type="NCBI Taxonomy" id="568105"/>
    <lineage>
        <taxon>Bacteria</taxon>
        <taxon>Pseudomonadati</taxon>
        <taxon>Pseudomonadota</taxon>
        <taxon>Alphaproteobacteria</taxon>
        <taxon>Rhodobacterales</taxon>
        <taxon>Roseobacteraceae</taxon>
        <taxon>Palleronia</taxon>
    </lineage>
</organism>
<dbReference type="NCBIfam" id="TIGR00377">
    <property type="entry name" value="ant_ant_sig"/>
    <property type="match status" value="1"/>
</dbReference>
<dbReference type="InterPro" id="IPR003658">
    <property type="entry name" value="Anti-sigma_ant"/>
</dbReference>
<protein>
    <recommendedName>
        <fullName evidence="2">Anti-sigma factor antagonist</fullName>
    </recommendedName>
</protein>
<dbReference type="RefSeq" id="WP_111535729.1">
    <property type="nucleotide sequence ID" value="NZ_QKZL01000002.1"/>
</dbReference>
<dbReference type="PROSITE" id="PS50801">
    <property type="entry name" value="STAS"/>
    <property type="match status" value="1"/>
</dbReference>
<dbReference type="Pfam" id="PF01740">
    <property type="entry name" value="STAS"/>
    <property type="match status" value="1"/>
</dbReference>
<dbReference type="PANTHER" id="PTHR33495">
    <property type="entry name" value="ANTI-SIGMA FACTOR ANTAGONIST TM_1081-RELATED-RELATED"/>
    <property type="match status" value="1"/>
</dbReference>
<dbReference type="Gene3D" id="3.30.750.24">
    <property type="entry name" value="STAS domain"/>
    <property type="match status" value="1"/>
</dbReference>
<dbReference type="AlphaFoldDB" id="A0A2W7QAP6"/>
<evidence type="ECO:0000313" key="5">
    <source>
        <dbReference type="Proteomes" id="UP000248916"/>
    </source>
</evidence>
<comment type="caution">
    <text evidence="4">The sequence shown here is derived from an EMBL/GenBank/DDBJ whole genome shotgun (WGS) entry which is preliminary data.</text>
</comment>
<dbReference type="OrthoDB" id="9796076at2"/>
<gene>
    <name evidence="4" type="ORF">LX81_00522</name>
</gene>
<evidence type="ECO:0000256" key="2">
    <source>
        <dbReference type="RuleBase" id="RU003749"/>
    </source>
</evidence>
<dbReference type="EMBL" id="QKZL01000002">
    <property type="protein sequence ID" value="PZX18829.1"/>
    <property type="molecule type" value="Genomic_DNA"/>
</dbReference>
<dbReference type="InterPro" id="IPR002645">
    <property type="entry name" value="STAS_dom"/>
</dbReference>
<dbReference type="SUPFAM" id="SSF52091">
    <property type="entry name" value="SpoIIaa-like"/>
    <property type="match status" value="1"/>
</dbReference>
<sequence>MLIETFRSEEATLVHVLEERIDAAVAVQFKDAMRDLASEGNRRVILDLSCVQFLDSSGLGAVIGAMKQMPPDAKMELAAMTPAVAKVFRLTRMDSIFTIHETVPPSVLGSPDTAHA</sequence>
<dbReference type="PANTHER" id="PTHR33495:SF2">
    <property type="entry name" value="ANTI-SIGMA FACTOR ANTAGONIST TM_1081-RELATED"/>
    <property type="match status" value="1"/>
</dbReference>
<dbReference type="Proteomes" id="UP000248916">
    <property type="component" value="Unassembled WGS sequence"/>
</dbReference>
<name>A0A2W7QAP6_9RHOB</name>
<comment type="similarity">
    <text evidence="1 2">Belongs to the anti-sigma-factor antagonist family.</text>
</comment>
<proteinExistence type="inferred from homology"/>
<dbReference type="GO" id="GO:0043856">
    <property type="term" value="F:anti-sigma factor antagonist activity"/>
    <property type="evidence" value="ECO:0007669"/>
    <property type="project" value="InterPro"/>
</dbReference>
<keyword evidence="5" id="KW-1185">Reference proteome</keyword>
<evidence type="ECO:0000259" key="3">
    <source>
        <dbReference type="PROSITE" id="PS50801"/>
    </source>
</evidence>
<feature type="domain" description="STAS" evidence="3">
    <location>
        <begin position="2"/>
        <end position="110"/>
    </location>
</feature>
<accession>A0A2W7QAP6</accession>
<reference evidence="4 5" key="1">
    <citation type="submission" date="2018-06" db="EMBL/GenBank/DDBJ databases">
        <title>Genomic Encyclopedia of Archaeal and Bacterial Type Strains, Phase II (KMG-II): from individual species to whole genera.</title>
        <authorList>
            <person name="Goeker M."/>
        </authorList>
    </citation>
    <scope>NUCLEOTIDE SEQUENCE [LARGE SCALE GENOMIC DNA]</scope>
    <source>
        <strain evidence="4 5">DSM 22009</strain>
    </source>
</reference>
<evidence type="ECO:0000256" key="1">
    <source>
        <dbReference type="ARBA" id="ARBA00009013"/>
    </source>
</evidence>
<evidence type="ECO:0000313" key="4">
    <source>
        <dbReference type="EMBL" id="PZX18829.1"/>
    </source>
</evidence>
<dbReference type="InterPro" id="IPR036513">
    <property type="entry name" value="STAS_dom_sf"/>
</dbReference>